<sequence length="418" mass="45466">MNLANRMTYLPERFALRGTQLLLGLLFFQNGLVANAAVAGGKLAFVAFVGSDGVHVPRASSLFGFEVSAWSQTLWPTSKDWKLYRPDSDLTQHGAAVVQEMGKYYKERYILNDGLLSNSCPSVNEIFAVADTKSATSKYTMRKFVGALLDAGCDIEGYVHEDLYALGYSLRKSSCPNVPATGVQLLSECTHVRIAELVARGDNSSCTSDHDASYLPESRKVGELLGCCDTPAVCATSGETCVLPTLQEVSPTDVWSVSAQFDALNFFSSAFLMQALNNMQAAWGQLSLREAVQLAARPLVDYLELTNSLFQSRTSAGSTVLGLITATLKQAVTGKSLGTNLPDARAKALFIFLHESDQYLLRQALGLNWRAQGWLSRNPTPPGWKVPLLANRKAPHASYLLSVGICLLRNKLCKAVHV</sequence>
<dbReference type="EMBL" id="LGRX02028406">
    <property type="protein sequence ID" value="KAK3248105.1"/>
    <property type="molecule type" value="Genomic_DNA"/>
</dbReference>
<protein>
    <submittedName>
        <fullName evidence="1">Uncharacterized protein</fullName>
    </submittedName>
</protein>
<dbReference type="AlphaFoldDB" id="A0AAE0C5V5"/>
<proteinExistence type="predicted"/>
<gene>
    <name evidence="1" type="ORF">CYMTET_42418</name>
</gene>
<evidence type="ECO:0000313" key="1">
    <source>
        <dbReference type="EMBL" id="KAK3248105.1"/>
    </source>
</evidence>
<accession>A0AAE0C5V5</accession>
<organism evidence="1 2">
    <name type="scientific">Cymbomonas tetramitiformis</name>
    <dbReference type="NCBI Taxonomy" id="36881"/>
    <lineage>
        <taxon>Eukaryota</taxon>
        <taxon>Viridiplantae</taxon>
        <taxon>Chlorophyta</taxon>
        <taxon>Pyramimonadophyceae</taxon>
        <taxon>Pyramimonadales</taxon>
        <taxon>Pyramimonadaceae</taxon>
        <taxon>Cymbomonas</taxon>
    </lineage>
</organism>
<name>A0AAE0C5V5_9CHLO</name>
<dbReference type="Gene3D" id="3.40.50.1240">
    <property type="entry name" value="Phosphoglycerate mutase-like"/>
    <property type="match status" value="1"/>
</dbReference>
<dbReference type="InterPro" id="IPR029033">
    <property type="entry name" value="His_PPase_superfam"/>
</dbReference>
<dbReference type="SUPFAM" id="SSF53254">
    <property type="entry name" value="Phosphoglycerate mutase-like"/>
    <property type="match status" value="1"/>
</dbReference>
<comment type="caution">
    <text evidence="1">The sequence shown here is derived from an EMBL/GenBank/DDBJ whole genome shotgun (WGS) entry which is preliminary data.</text>
</comment>
<reference evidence="1 2" key="1">
    <citation type="journal article" date="2015" name="Genome Biol. Evol.">
        <title>Comparative Genomics of a Bacterivorous Green Alga Reveals Evolutionary Causalities and Consequences of Phago-Mixotrophic Mode of Nutrition.</title>
        <authorList>
            <person name="Burns J.A."/>
            <person name="Paasch A."/>
            <person name="Narechania A."/>
            <person name="Kim E."/>
        </authorList>
    </citation>
    <scope>NUCLEOTIDE SEQUENCE [LARGE SCALE GENOMIC DNA]</scope>
    <source>
        <strain evidence="1 2">PLY_AMNH</strain>
    </source>
</reference>
<evidence type="ECO:0000313" key="2">
    <source>
        <dbReference type="Proteomes" id="UP001190700"/>
    </source>
</evidence>
<keyword evidence="2" id="KW-1185">Reference proteome</keyword>
<dbReference type="Proteomes" id="UP001190700">
    <property type="component" value="Unassembled WGS sequence"/>
</dbReference>